<dbReference type="Gene3D" id="1.10.10.10">
    <property type="entry name" value="Winged helix-like DNA-binding domain superfamily/Winged helix DNA-binding domain"/>
    <property type="match status" value="1"/>
</dbReference>
<dbReference type="Pfam" id="PF04542">
    <property type="entry name" value="Sigma70_r2"/>
    <property type="match status" value="1"/>
</dbReference>
<dbReference type="Proteomes" id="UP000466848">
    <property type="component" value="Chromosome"/>
</dbReference>
<dbReference type="EMBL" id="CP048649">
    <property type="protein sequence ID" value="QIB68552.1"/>
    <property type="molecule type" value="Genomic_DNA"/>
</dbReference>
<dbReference type="PANTHER" id="PTHR43133:SF8">
    <property type="entry name" value="RNA POLYMERASE SIGMA FACTOR HI_1459-RELATED"/>
    <property type="match status" value="1"/>
</dbReference>
<dbReference type="InterPro" id="IPR036388">
    <property type="entry name" value="WH-like_DNA-bd_sf"/>
</dbReference>
<feature type="domain" description="RNA polymerase sigma-70 region 2" evidence="6">
    <location>
        <begin position="23"/>
        <end position="90"/>
    </location>
</feature>
<evidence type="ECO:0000313" key="9">
    <source>
        <dbReference type="Proteomes" id="UP000466848"/>
    </source>
</evidence>
<dbReference type="GO" id="GO:0003677">
    <property type="term" value="F:DNA binding"/>
    <property type="evidence" value="ECO:0007669"/>
    <property type="project" value="UniProtKB-KW"/>
</dbReference>
<evidence type="ECO:0000313" key="8">
    <source>
        <dbReference type="EMBL" id="QIB68552.1"/>
    </source>
</evidence>
<dbReference type="SUPFAM" id="SSF88946">
    <property type="entry name" value="Sigma2 domain of RNA polymerase sigma factors"/>
    <property type="match status" value="1"/>
</dbReference>
<evidence type="ECO:0000256" key="5">
    <source>
        <dbReference type="ARBA" id="ARBA00023163"/>
    </source>
</evidence>
<dbReference type="InterPro" id="IPR013249">
    <property type="entry name" value="RNA_pol_sigma70_r4_t2"/>
</dbReference>
<dbReference type="InterPro" id="IPR013324">
    <property type="entry name" value="RNA_pol_sigma_r3/r4-like"/>
</dbReference>
<dbReference type="GO" id="GO:0016987">
    <property type="term" value="F:sigma factor activity"/>
    <property type="evidence" value="ECO:0007669"/>
    <property type="project" value="UniProtKB-KW"/>
</dbReference>
<accession>A0A858BT69</accession>
<evidence type="ECO:0000256" key="1">
    <source>
        <dbReference type="ARBA" id="ARBA00010641"/>
    </source>
</evidence>
<proteinExistence type="inferred from homology"/>
<reference evidence="8 9" key="1">
    <citation type="submission" date="2020-02" db="EMBL/GenBank/DDBJ databases">
        <authorList>
            <person name="Kim Y.B."/>
            <person name="Roh S.W."/>
        </authorList>
    </citation>
    <scope>NUCLEOTIDE SEQUENCE [LARGE SCALE GENOMIC DNA]</scope>
    <source>
        <strain evidence="8 9">DSM 103574</strain>
    </source>
</reference>
<keyword evidence="4" id="KW-0238">DNA-binding</keyword>
<evidence type="ECO:0000256" key="2">
    <source>
        <dbReference type="ARBA" id="ARBA00023015"/>
    </source>
</evidence>
<dbReference type="KEGG" id="abut:Ami103574_04100"/>
<dbReference type="InterPro" id="IPR039425">
    <property type="entry name" value="RNA_pol_sigma-70-like"/>
</dbReference>
<dbReference type="PANTHER" id="PTHR43133">
    <property type="entry name" value="RNA POLYMERASE ECF-TYPE SIGMA FACTO"/>
    <property type="match status" value="1"/>
</dbReference>
<dbReference type="InterPro" id="IPR013325">
    <property type="entry name" value="RNA_pol_sigma_r2"/>
</dbReference>
<evidence type="ECO:0000256" key="4">
    <source>
        <dbReference type="ARBA" id="ARBA00023125"/>
    </source>
</evidence>
<dbReference type="GO" id="GO:0006352">
    <property type="term" value="P:DNA-templated transcription initiation"/>
    <property type="evidence" value="ECO:0007669"/>
    <property type="project" value="InterPro"/>
</dbReference>
<protein>
    <submittedName>
        <fullName evidence="8">RNA polymerase sigma factor</fullName>
    </submittedName>
</protein>
<keyword evidence="5" id="KW-0804">Transcription</keyword>
<keyword evidence="9" id="KW-1185">Reference proteome</keyword>
<dbReference type="SUPFAM" id="SSF88659">
    <property type="entry name" value="Sigma3 and sigma4 domains of RNA polymerase sigma factors"/>
    <property type="match status" value="1"/>
</dbReference>
<gene>
    <name evidence="8" type="ORF">Ami103574_04100</name>
</gene>
<evidence type="ECO:0000259" key="7">
    <source>
        <dbReference type="Pfam" id="PF08281"/>
    </source>
</evidence>
<comment type="similarity">
    <text evidence="1">Belongs to the sigma-70 factor family. ECF subfamily.</text>
</comment>
<sequence length="182" mass="21441">MNDEQCLIRRIQKKGDRKAADCLVRLYYEEIFRFIRKQTFDEEIALDLTQSSFISMLRTIAHYDPKKAGFRTWLYKIATNKTVDYFRSHAGQLIKVLPLDEVEPTVATDFTKQIEDAEFARKVEDFIARFPGDTQRIFRLHIFGGYTFMEIAEGLGIPEGTAKTTYYRLIHILRKEFSDYDE</sequence>
<dbReference type="AlphaFoldDB" id="A0A858BT69"/>
<dbReference type="Gene3D" id="1.10.1740.10">
    <property type="match status" value="1"/>
</dbReference>
<dbReference type="Pfam" id="PF08281">
    <property type="entry name" value="Sigma70_r4_2"/>
    <property type="match status" value="1"/>
</dbReference>
<name>A0A858BT69_9FIRM</name>
<organism evidence="8 9">
    <name type="scientific">Aminipila butyrica</name>
    <dbReference type="NCBI Taxonomy" id="433296"/>
    <lineage>
        <taxon>Bacteria</taxon>
        <taxon>Bacillati</taxon>
        <taxon>Bacillota</taxon>
        <taxon>Clostridia</taxon>
        <taxon>Peptostreptococcales</taxon>
        <taxon>Anaerovoracaceae</taxon>
        <taxon>Aminipila</taxon>
    </lineage>
</organism>
<dbReference type="InterPro" id="IPR007627">
    <property type="entry name" value="RNA_pol_sigma70_r2"/>
</dbReference>
<dbReference type="NCBIfam" id="TIGR02937">
    <property type="entry name" value="sigma70-ECF"/>
    <property type="match status" value="1"/>
</dbReference>
<evidence type="ECO:0000259" key="6">
    <source>
        <dbReference type="Pfam" id="PF04542"/>
    </source>
</evidence>
<keyword evidence="2" id="KW-0805">Transcription regulation</keyword>
<dbReference type="RefSeq" id="WP_163065415.1">
    <property type="nucleotide sequence ID" value="NZ_CP048649.1"/>
</dbReference>
<evidence type="ECO:0000256" key="3">
    <source>
        <dbReference type="ARBA" id="ARBA00023082"/>
    </source>
</evidence>
<keyword evidence="3" id="KW-0731">Sigma factor</keyword>
<feature type="domain" description="RNA polymerase sigma factor 70 region 4 type 2" evidence="7">
    <location>
        <begin position="122"/>
        <end position="168"/>
    </location>
</feature>
<dbReference type="InterPro" id="IPR014284">
    <property type="entry name" value="RNA_pol_sigma-70_dom"/>
</dbReference>